<name>A0A8J9X013_PHATR</name>
<proteinExistence type="predicted"/>
<protein>
    <submittedName>
        <fullName evidence="3">Uncharacterized protein</fullName>
    </submittedName>
</protein>
<dbReference type="EMBL" id="OU594942">
    <property type="protein sequence ID" value="CAG9276614.1"/>
    <property type="molecule type" value="Genomic_DNA"/>
</dbReference>
<keyword evidence="1" id="KW-0175">Coiled coil</keyword>
<evidence type="ECO:0000256" key="2">
    <source>
        <dbReference type="SAM" id="SignalP"/>
    </source>
</evidence>
<evidence type="ECO:0000313" key="3">
    <source>
        <dbReference type="EMBL" id="CAG9276614.1"/>
    </source>
</evidence>
<feature type="coiled-coil region" evidence="1">
    <location>
        <begin position="137"/>
        <end position="185"/>
    </location>
</feature>
<dbReference type="Proteomes" id="UP000836788">
    <property type="component" value="Chromosome 1"/>
</dbReference>
<reference evidence="3" key="1">
    <citation type="submission" date="2022-02" db="EMBL/GenBank/DDBJ databases">
        <authorList>
            <person name="Giguere J D."/>
        </authorList>
    </citation>
    <scope>NUCLEOTIDE SEQUENCE</scope>
    <source>
        <strain evidence="3">CCAP 1055/1</strain>
    </source>
</reference>
<organism evidence="3">
    <name type="scientific">Phaeodactylum tricornutum</name>
    <name type="common">Diatom</name>
    <dbReference type="NCBI Taxonomy" id="2850"/>
    <lineage>
        <taxon>Eukaryota</taxon>
        <taxon>Sar</taxon>
        <taxon>Stramenopiles</taxon>
        <taxon>Ochrophyta</taxon>
        <taxon>Bacillariophyta</taxon>
        <taxon>Bacillariophyceae</taxon>
        <taxon>Bacillariophycidae</taxon>
        <taxon>Naviculales</taxon>
        <taxon>Phaeodactylaceae</taxon>
        <taxon>Phaeodactylum</taxon>
    </lineage>
</organism>
<dbReference type="AlphaFoldDB" id="A0A8J9X013"/>
<keyword evidence="2" id="KW-0732">Signal</keyword>
<gene>
    <name evidence="3" type="ORF">PTTT1_LOCUS1265</name>
</gene>
<feature type="signal peptide" evidence="2">
    <location>
        <begin position="1"/>
        <end position="17"/>
    </location>
</feature>
<accession>A0A8J9X013</accession>
<dbReference type="OMA" id="ANYASKM"/>
<sequence length="241" mass="24939">MKISSVACLFMATSASAFVPFHAQPRAFASAPARPLFAEGETAPPAPAAAAPAVNKAKAPVSSSALVPIKEETVEFTAGILGGAAGFLVGGPVVGAITAAAANYASKMDGDVPDIVQAVSKTGIQIYNYFATLDEKYEILKKAQDSLQGTLDKLKAQETVDKEAIAKVEKALSNTKSKIEEINDEYDLVGGGLTALGVVGDLVEKTIKKAGELNEEYKLTDKAMASINSAVTKAKEASKSS</sequence>
<feature type="chain" id="PRO_5035431181" evidence="2">
    <location>
        <begin position="18"/>
        <end position="241"/>
    </location>
</feature>
<evidence type="ECO:0000256" key="1">
    <source>
        <dbReference type="SAM" id="Coils"/>
    </source>
</evidence>